<dbReference type="Pfam" id="PF01252">
    <property type="entry name" value="Peptidase_A8"/>
    <property type="match status" value="1"/>
</dbReference>
<dbReference type="PRINTS" id="PR00781">
    <property type="entry name" value="LIPOSIGPTASE"/>
</dbReference>
<dbReference type="GO" id="GO:0016020">
    <property type="term" value="C:membrane"/>
    <property type="evidence" value="ECO:0007669"/>
    <property type="project" value="InterPro"/>
</dbReference>
<dbReference type="PANTHER" id="PTHR33695">
    <property type="entry name" value="LIPOPROTEIN SIGNAL PEPTIDASE"/>
    <property type="match status" value="1"/>
</dbReference>
<comment type="similarity">
    <text evidence="1 9">Belongs to the peptidase A8 family.</text>
</comment>
<dbReference type="EMBL" id="PTJA01000001">
    <property type="protein sequence ID" value="PPK83573.1"/>
    <property type="molecule type" value="Genomic_DNA"/>
</dbReference>
<evidence type="ECO:0000256" key="6">
    <source>
        <dbReference type="ARBA" id="ARBA00022801"/>
    </source>
</evidence>
<gene>
    <name evidence="11" type="ORF">BXY41_101637</name>
</gene>
<keyword evidence="4 10" id="KW-0812">Transmembrane</keyword>
<dbReference type="InterPro" id="IPR001872">
    <property type="entry name" value="Peptidase_A8"/>
</dbReference>
<keyword evidence="3" id="KW-0645">Protease</keyword>
<evidence type="ECO:0000256" key="9">
    <source>
        <dbReference type="RuleBase" id="RU004181"/>
    </source>
</evidence>
<dbReference type="GO" id="GO:0006508">
    <property type="term" value="P:proteolysis"/>
    <property type="evidence" value="ECO:0007669"/>
    <property type="project" value="UniProtKB-KW"/>
</dbReference>
<feature type="transmembrane region" description="Helical" evidence="10">
    <location>
        <begin position="127"/>
        <end position="146"/>
    </location>
</feature>
<keyword evidence="12" id="KW-1185">Reference proteome</keyword>
<evidence type="ECO:0000256" key="3">
    <source>
        <dbReference type="ARBA" id="ARBA00022670"/>
    </source>
</evidence>
<reference evidence="11 12" key="1">
    <citation type="submission" date="2018-02" db="EMBL/GenBank/DDBJ databases">
        <title>Genomic Encyclopedia of Archaeal and Bacterial Type Strains, Phase II (KMG-II): from individual species to whole genera.</title>
        <authorList>
            <person name="Goeker M."/>
        </authorList>
    </citation>
    <scope>NUCLEOTIDE SEQUENCE [LARGE SCALE GENOMIC DNA]</scope>
    <source>
        <strain evidence="11 12">DSM 3808</strain>
    </source>
</reference>
<evidence type="ECO:0000256" key="8">
    <source>
        <dbReference type="ARBA" id="ARBA00023136"/>
    </source>
</evidence>
<feature type="transmembrane region" description="Helical" evidence="10">
    <location>
        <begin position="61"/>
        <end position="81"/>
    </location>
</feature>
<dbReference type="GO" id="GO:0004190">
    <property type="term" value="F:aspartic-type endopeptidase activity"/>
    <property type="evidence" value="ECO:0007669"/>
    <property type="project" value="UniProtKB-KW"/>
</dbReference>
<evidence type="ECO:0000256" key="10">
    <source>
        <dbReference type="SAM" id="Phobius"/>
    </source>
</evidence>
<evidence type="ECO:0000256" key="4">
    <source>
        <dbReference type="ARBA" id="ARBA00022692"/>
    </source>
</evidence>
<accession>A0A2S6HZJ6</accession>
<evidence type="ECO:0000313" key="12">
    <source>
        <dbReference type="Proteomes" id="UP000237749"/>
    </source>
</evidence>
<dbReference type="OrthoDB" id="9810259at2"/>
<proteinExistence type="inferred from homology"/>
<keyword evidence="7 10" id="KW-1133">Transmembrane helix</keyword>
<evidence type="ECO:0000313" key="11">
    <source>
        <dbReference type="EMBL" id="PPK83573.1"/>
    </source>
</evidence>
<dbReference type="AlphaFoldDB" id="A0A2S6HZJ6"/>
<sequence>MLYIGIIGILAALDLFIKQAIEQQNESDFPKELQKSGGKILLYKNHNPGFSFGYLKDHPELVSMIPLAVASFIGGMLACLLKSKGKTAEKLAFSIALGGAVSNLYDRLVRHYVVDYFSIQYGKLKKVVFNLGDLFIFLGAGLIIIIETIRTFKER</sequence>
<keyword evidence="5" id="KW-0064">Aspartyl protease</keyword>
<evidence type="ECO:0000256" key="1">
    <source>
        <dbReference type="ARBA" id="ARBA00006139"/>
    </source>
</evidence>
<keyword evidence="6" id="KW-0378">Hydrolase</keyword>
<evidence type="ECO:0000256" key="7">
    <source>
        <dbReference type="ARBA" id="ARBA00022989"/>
    </source>
</evidence>
<comment type="caution">
    <text evidence="11">The sequence shown here is derived from an EMBL/GenBank/DDBJ whole genome shotgun (WGS) entry which is preliminary data.</text>
</comment>
<evidence type="ECO:0000256" key="2">
    <source>
        <dbReference type="ARBA" id="ARBA00022475"/>
    </source>
</evidence>
<dbReference type="PANTHER" id="PTHR33695:SF1">
    <property type="entry name" value="LIPOPROTEIN SIGNAL PEPTIDASE"/>
    <property type="match status" value="1"/>
</dbReference>
<dbReference type="Proteomes" id="UP000237749">
    <property type="component" value="Unassembled WGS sequence"/>
</dbReference>
<name>A0A2S6HZJ6_9FIRM</name>
<keyword evidence="2" id="KW-1003">Cell membrane</keyword>
<organism evidence="11 12">
    <name type="scientific">Lacrimispora xylanisolvens</name>
    <dbReference type="NCBI Taxonomy" id="384636"/>
    <lineage>
        <taxon>Bacteria</taxon>
        <taxon>Bacillati</taxon>
        <taxon>Bacillota</taxon>
        <taxon>Clostridia</taxon>
        <taxon>Lachnospirales</taxon>
        <taxon>Lachnospiraceae</taxon>
        <taxon>Lacrimispora</taxon>
    </lineage>
</organism>
<keyword evidence="8 10" id="KW-0472">Membrane</keyword>
<evidence type="ECO:0000256" key="5">
    <source>
        <dbReference type="ARBA" id="ARBA00022750"/>
    </source>
</evidence>
<dbReference type="RefSeq" id="WP_104434502.1">
    <property type="nucleotide sequence ID" value="NZ_PTJA01000001.1"/>
</dbReference>
<protein>
    <submittedName>
        <fullName evidence="11">Signal peptidase II</fullName>
    </submittedName>
</protein>